<dbReference type="Gene3D" id="3.40.50.10540">
    <property type="entry name" value="Crotonobetainyl-coa:carnitine coa-transferase, domain 1"/>
    <property type="match status" value="1"/>
</dbReference>
<proteinExistence type="inferred from homology"/>
<protein>
    <submittedName>
        <fullName evidence="2">Alpha methylacyl-CoA racemase, putative</fullName>
    </submittedName>
</protein>
<name>L2FL19_COLFN</name>
<dbReference type="InterPro" id="IPR052985">
    <property type="entry name" value="CoA-trans_III_biosynth/detox"/>
</dbReference>
<accession>L2FL19</accession>
<comment type="similarity">
    <text evidence="1">Belongs to the CoA-transferase III family.</text>
</comment>
<sequence>MGSLADYSVPQEAKAAFINGILENPLMKDIPSDLKSLGHHVKFEGTSRPSIPVNWKFAESIAALKAYEATLVNRLNMKKYNSQPAEVTIDTDHAALFFFSPLIASLIGDDGKKTPMAVAGFLPEVMKMFPNTDLHRCSASLHRQLATNIYKTKDGKCYQMHSGINPDPILKTLGMPADGETIDTYDAVVERFAKVVAQYNWKELDELLNEKNKHEGCIAWSSQEYFASEQGKAVAHVGLYEIANANDASHTGTWWPENDHLLSSPQRPLAGLKVVDLSRIIAGPAVSRGLAELGASVMRVTSPYVTDMSVLHQDLNWGKWNCHLDLNNEADKEKLRALIRDADVVVDGYRPGVMQKHGFGREDIFDMVKGRTRGIIHLRENCYGWHGPWKSRGGWQQVSDACCGVSSAYGRAMGHDEAVVPAFPVADYGASICGSVGVLDALMRRAERGGSYGVDVALNYYTQWLIRSCGEYPEPVWKELWKRHGSPVYRHYHAMPYTVPAVGKLLYQHDMDTLFQEHFLEPRRSNAVDGTFMVVKPVAQYADKAVDLRFNVGTRASQSGLPIFLLRSSRTSKGLVFHKSTGVIHVVCTLE</sequence>
<evidence type="ECO:0000313" key="2">
    <source>
        <dbReference type="EMBL" id="ELA26428.1"/>
    </source>
</evidence>
<dbReference type="SUPFAM" id="SSF89796">
    <property type="entry name" value="CoA-transferase family III (CaiB/BaiF)"/>
    <property type="match status" value="2"/>
</dbReference>
<dbReference type="PANTHER" id="PTHR48229:SF2">
    <property type="entry name" value="CAIB_BAIF FAMILY PROTEIN"/>
    <property type="match status" value="1"/>
</dbReference>
<dbReference type="InterPro" id="IPR023606">
    <property type="entry name" value="CoA-Trfase_III_dom_1_sf"/>
</dbReference>
<dbReference type="STRING" id="1213859.L2FL19"/>
<dbReference type="Pfam" id="PF02515">
    <property type="entry name" value="CoA_transf_3"/>
    <property type="match status" value="1"/>
</dbReference>
<dbReference type="PANTHER" id="PTHR48229">
    <property type="entry name" value="CAIB/BAIF FAMILY ENZYME (AFU_ORTHOLOGUE AFUA_1G05360)-RELATED"/>
    <property type="match status" value="1"/>
</dbReference>
<organism evidence="2">
    <name type="scientific">Colletotrichum fructicola (strain Nara gc5)</name>
    <name type="common">Anthracnose fungus</name>
    <name type="synonym">Colletotrichum gloeosporioides (strain Nara gc5)</name>
    <dbReference type="NCBI Taxonomy" id="1213859"/>
    <lineage>
        <taxon>Eukaryota</taxon>
        <taxon>Fungi</taxon>
        <taxon>Dikarya</taxon>
        <taxon>Ascomycota</taxon>
        <taxon>Pezizomycotina</taxon>
        <taxon>Sordariomycetes</taxon>
        <taxon>Hypocreomycetidae</taxon>
        <taxon>Glomerellales</taxon>
        <taxon>Glomerellaceae</taxon>
        <taxon>Colletotrichum</taxon>
        <taxon>Colletotrichum gloeosporioides species complex</taxon>
    </lineage>
</organism>
<dbReference type="GO" id="GO:0003824">
    <property type="term" value="F:catalytic activity"/>
    <property type="evidence" value="ECO:0007669"/>
    <property type="project" value="InterPro"/>
</dbReference>
<reference evidence="2" key="1">
    <citation type="submission" date="2012-08" db="EMBL/GenBank/DDBJ databases">
        <title>Genome analysis of Colletotrichum orbiculare and Colletotrichum fructicola.</title>
        <authorList>
            <person name="Gan P.H.P."/>
            <person name="Ikeda K."/>
            <person name="Irieda H."/>
            <person name="Narusaka M."/>
            <person name="O'Connell R.J."/>
            <person name="Narusaka Y."/>
            <person name="Takano Y."/>
            <person name="Kubo Y."/>
            <person name="Shirasu K."/>
        </authorList>
    </citation>
    <scope>NUCLEOTIDE SEQUENCE</scope>
    <source>
        <strain evidence="2">Nara gc5</strain>
    </source>
</reference>
<dbReference type="EMBL" id="KB021054">
    <property type="protein sequence ID" value="ELA26428.1"/>
    <property type="molecule type" value="Genomic_DNA"/>
</dbReference>
<gene>
    <name evidence="2" type="ORF">CGGC5_12615</name>
</gene>
<dbReference type="AlphaFoldDB" id="L2FL19"/>
<dbReference type="InterPro" id="IPR003673">
    <property type="entry name" value="CoA-Trfase_fam_III"/>
</dbReference>
<evidence type="ECO:0000256" key="1">
    <source>
        <dbReference type="ARBA" id="ARBA00008383"/>
    </source>
</evidence>
<dbReference type="HOGENOM" id="CLU_021588_1_0_1"/>